<dbReference type="Proteomes" id="UP000290288">
    <property type="component" value="Unassembled WGS sequence"/>
</dbReference>
<feature type="domain" description="F-box" evidence="2">
    <location>
        <begin position="63"/>
        <end position="111"/>
    </location>
</feature>
<comment type="caution">
    <text evidence="3">The sequence shown here is derived from an EMBL/GenBank/DDBJ whole genome shotgun (WGS) entry which is preliminary data.</text>
</comment>
<evidence type="ECO:0000313" key="3">
    <source>
        <dbReference type="EMBL" id="RXW23092.1"/>
    </source>
</evidence>
<gene>
    <name evidence="3" type="ORF">EST38_g2757</name>
</gene>
<feature type="coiled-coil region" evidence="1">
    <location>
        <begin position="23"/>
        <end position="57"/>
    </location>
</feature>
<dbReference type="SUPFAM" id="SSF81383">
    <property type="entry name" value="F-box domain"/>
    <property type="match status" value="1"/>
</dbReference>
<reference evidence="3 4" key="1">
    <citation type="submission" date="2019-01" db="EMBL/GenBank/DDBJ databases">
        <title>Draft genome sequence of Psathyrella aberdarensis IHI B618.</title>
        <authorList>
            <person name="Buettner E."/>
            <person name="Kellner H."/>
        </authorList>
    </citation>
    <scope>NUCLEOTIDE SEQUENCE [LARGE SCALE GENOMIC DNA]</scope>
    <source>
        <strain evidence="3 4">IHI B618</strain>
    </source>
</reference>
<organism evidence="3 4">
    <name type="scientific">Candolleomyces aberdarensis</name>
    <dbReference type="NCBI Taxonomy" id="2316362"/>
    <lineage>
        <taxon>Eukaryota</taxon>
        <taxon>Fungi</taxon>
        <taxon>Dikarya</taxon>
        <taxon>Basidiomycota</taxon>
        <taxon>Agaricomycotina</taxon>
        <taxon>Agaricomycetes</taxon>
        <taxon>Agaricomycetidae</taxon>
        <taxon>Agaricales</taxon>
        <taxon>Agaricineae</taxon>
        <taxon>Psathyrellaceae</taxon>
        <taxon>Candolleomyces</taxon>
    </lineage>
</organism>
<dbReference type="InterPro" id="IPR001810">
    <property type="entry name" value="F-box_dom"/>
</dbReference>
<protein>
    <recommendedName>
        <fullName evidence="2">F-box domain-containing protein</fullName>
    </recommendedName>
</protein>
<dbReference type="OrthoDB" id="3365698at2759"/>
<dbReference type="AlphaFoldDB" id="A0A4Q2DUS4"/>
<proteinExistence type="predicted"/>
<keyword evidence="1" id="KW-0175">Coiled coil</keyword>
<evidence type="ECO:0000313" key="4">
    <source>
        <dbReference type="Proteomes" id="UP000290288"/>
    </source>
</evidence>
<dbReference type="InterPro" id="IPR036047">
    <property type="entry name" value="F-box-like_dom_sf"/>
</dbReference>
<evidence type="ECO:0000259" key="2">
    <source>
        <dbReference type="Pfam" id="PF12937"/>
    </source>
</evidence>
<dbReference type="Gene3D" id="1.20.1280.50">
    <property type="match status" value="1"/>
</dbReference>
<keyword evidence="4" id="KW-1185">Reference proteome</keyword>
<dbReference type="EMBL" id="SDEE01000052">
    <property type="protein sequence ID" value="RXW23092.1"/>
    <property type="molecule type" value="Genomic_DNA"/>
</dbReference>
<dbReference type="Pfam" id="PF12937">
    <property type="entry name" value="F-box-like"/>
    <property type="match status" value="1"/>
</dbReference>
<sequence>MSSSAFDLARLLSTNDPLDSDEKQHARSKVAALNRRLDDLRSLCQQLENELAEHRLLLSISREIPNELLGAIFELIVPPLVAYQSKQDLTNLRLVCKKWRDAADITHRLWSGLKIDVEDESLSFEKIAAWYGRSGDHLHPGKHHNLSTFTFIPNIHIPEESS</sequence>
<name>A0A4Q2DUS4_9AGAR</name>
<evidence type="ECO:0000256" key="1">
    <source>
        <dbReference type="SAM" id="Coils"/>
    </source>
</evidence>
<accession>A0A4Q2DUS4</accession>